<gene>
    <name evidence="2" type="ORF">V1I91_19730</name>
</gene>
<dbReference type="PROSITE" id="PS51257">
    <property type="entry name" value="PROKAR_LIPOPROTEIN"/>
    <property type="match status" value="1"/>
</dbReference>
<dbReference type="EMBL" id="JAZDDG010000011">
    <property type="protein sequence ID" value="MEE1978317.1"/>
    <property type="molecule type" value="Genomic_DNA"/>
</dbReference>
<evidence type="ECO:0000259" key="1">
    <source>
        <dbReference type="Pfam" id="PF06439"/>
    </source>
</evidence>
<dbReference type="Proteomes" id="UP001356308">
    <property type="component" value="Unassembled WGS sequence"/>
</dbReference>
<evidence type="ECO:0000313" key="2">
    <source>
        <dbReference type="EMBL" id="MEE1978317.1"/>
    </source>
</evidence>
<sequence>MKNILKTLIIALLVVGCKETKKETEESKAVVDDATMMPDQDTWTIIFDGETFDGWHEYLKQDVSDNWKIEDGAMILYPPEEREDGEQFNLVSNDSYTDFELSMDWKISEGGNSGVMWGVKEIEELGQPYETGPEVQVLDNEGHPDGKNGTSHQSGALYDMVSPSEDVTKPIGEWNNMVITINHKTNEGNVVLNGVEVVDFPVNDPEWGEMVSESKFADWEHFAKYSNGKIALQDHGNQVAFKNIKIKEL</sequence>
<organism evidence="2 3">
    <name type="scientific">Maribacter cobaltidurans</name>
    <dbReference type="NCBI Taxonomy" id="1178778"/>
    <lineage>
        <taxon>Bacteria</taxon>
        <taxon>Pseudomonadati</taxon>
        <taxon>Bacteroidota</taxon>
        <taxon>Flavobacteriia</taxon>
        <taxon>Flavobacteriales</taxon>
        <taxon>Flavobacteriaceae</taxon>
        <taxon>Maribacter</taxon>
    </lineage>
</organism>
<dbReference type="InterPro" id="IPR010496">
    <property type="entry name" value="AL/BT2_dom"/>
</dbReference>
<keyword evidence="3" id="KW-1185">Reference proteome</keyword>
<reference evidence="2 3" key="1">
    <citation type="submission" date="2024-01" db="EMBL/GenBank/DDBJ databases">
        <title>Maribacter spp. originated from different algae showed divergent polysaccharides utilization ability.</title>
        <authorList>
            <person name="Wang H."/>
            <person name="Wu Y."/>
        </authorList>
    </citation>
    <scope>NUCLEOTIDE SEQUENCE [LARGE SCALE GENOMIC DNA]</scope>
    <source>
        <strain evidence="2 3">PR1</strain>
    </source>
</reference>
<evidence type="ECO:0000313" key="3">
    <source>
        <dbReference type="Proteomes" id="UP001356308"/>
    </source>
</evidence>
<dbReference type="Pfam" id="PF06439">
    <property type="entry name" value="3keto-disac_hyd"/>
    <property type="match status" value="1"/>
</dbReference>
<protein>
    <submittedName>
        <fullName evidence="2">DUF1080 domain-containing protein</fullName>
    </submittedName>
</protein>
<dbReference type="RefSeq" id="WP_272652967.1">
    <property type="nucleotide sequence ID" value="NZ_JAZDDG010000011.1"/>
</dbReference>
<accession>A0ABU7IZ89</accession>
<proteinExistence type="predicted"/>
<name>A0ABU7IZ89_9FLAO</name>
<dbReference type="Gene3D" id="2.60.120.560">
    <property type="entry name" value="Exo-inulinase, domain 1"/>
    <property type="match status" value="1"/>
</dbReference>
<feature type="domain" description="3-keto-alpha-glucoside-1,2-lyase/3-keto-2-hydroxy-glucal hydratase" evidence="1">
    <location>
        <begin position="42"/>
        <end position="247"/>
    </location>
</feature>
<comment type="caution">
    <text evidence="2">The sequence shown here is derived from an EMBL/GenBank/DDBJ whole genome shotgun (WGS) entry which is preliminary data.</text>
</comment>